<proteinExistence type="predicted"/>
<gene>
    <name evidence="1" type="ORF">HMPREF1991_02337</name>
</gene>
<dbReference type="PATRIC" id="fig|1122985.7.peg.2423"/>
<keyword evidence="2" id="KW-1185">Reference proteome</keyword>
<accession>A0A069QFP3</accession>
<sequence length="45" mass="5371">MLSINIICMSIFLNCIFIYTKELMFAFEFLSIICKELQKYDNLLV</sequence>
<dbReference type="EMBL" id="JNGW01000098">
    <property type="protein sequence ID" value="KDR51615.1"/>
    <property type="molecule type" value="Genomic_DNA"/>
</dbReference>
<dbReference type="HOGENOM" id="CLU_3203510_0_0_10"/>
<reference evidence="1 2" key="1">
    <citation type="submission" date="2013-08" db="EMBL/GenBank/DDBJ databases">
        <authorList>
            <person name="Weinstock G."/>
            <person name="Sodergren E."/>
            <person name="Wylie T."/>
            <person name="Fulton L."/>
            <person name="Fulton R."/>
            <person name="Fronick C."/>
            <person name="O'Laughlin M."/>
            <person name="Godfrey J."/>
            <person name="Miner T."/>
            <person name="Herter B."/>
            <person name="Appelbaum E."/>
            <person name="Cordes M."/>
            <person name="Lek S."/>
            <person name="Wollam A."/>
            <person name="Pepin K.H."/>
            <person name="Palsikar V.B."/>
            <person name="Mitreva M."/>
            <person name="Wilson R.K."/>
        </authorList>
    </citation>
    <scope>NUCLEOTIDE SEQUENCE [LARGE SCALE GENOMIC DNA]</scope>
    <source>
        <strain evidence="1 2">ATCC 15930</strain>
    </source>
</reference>
<protein>
    <submittedName>
        <fullName evidence="1">Uncharacterized protein</fullName>
    </submittedName>
</protein>
<evidence type="ECO:0000313" key="1">
    <source>
        <dbReference type="EMBL" id="KDR51615.1"/>
    </source>
</evidence>
<dbReference type="AlphaFoldDB" id="A0A069QFP3"/>
<organism evidence="1 2">
    <name type="scientific">Hoylesella loescheii DSM 19665 = JCM 12249 = ATCC 15930</name>
    <dbReference type="NCBI Taxonomy" id="1122985"/>
    <lineage>
        <taxon>Bacteria</taxon>
        <taxon>Pseudomonadati</taxon>
        <taxon>Bacteroidota</taxon>
        <taxon>Bacteroidia</taxon>
        <taxon>Bacteroidales</taxon>
        <taxon>Prevotellaceae</taxon>
        <taxon>Hoylesella</taxon>
    </lineage>
</organism>
<name>A0A069QFP3_HOYLO</name>
<evidence type="ECO:0000313" key="2">
    <source>
        <dbReference type="Proteomes" id="UP000027442"/>
    </source>
</evidence>
<comment type="caution">
    <text evidence="1">The sequence shown here is derived from an EMBL/GenBank/DDBJ whole genome shotgun (WGS) entry which is preliminary data.</text>
</comment>
<dbReference type="Proteomes" id="UP000027442">
    <property type="component" value="Unassembled WGS sequence"/>
</dbReference>